<dbReference type="InterPro" id="IPR052945">
    <property type="entry name" value="Mitotic_Regulator"/>
</dbReference>
<dbReference type="Proteomes" id="UP000247702">
    <property type="component" value="Unassembled WGS sequence"/>
</dbReference>
<dbReference type="InterPro" id="IPR006597">
    <property type="entry name" value="Sel1-like"/>
</dbReference>
<dbReference type="PANTHER" id="PTHR43628:SF1">
    <property type="entry name" value="CHITIN SYNTHASE REGULATORY FACTOR 2-RELATED"/>
    <property type="match status" value="1"/>
</dbReference>
<dbReference type="AlphaFoldDB" id="A0A2Z6QPI7"/>
<evidence type="ECO:0000313" key="1">
    <source>
        <dbReference type="EMBL" id="GBB86631.1"/>
    </source>
</evidence>
<evidence type="ECO:0000313" key="2">
    <source>
        <dbReference type="EMBL" id="GES95699.1"/>
    </source>
</evidence>
<comment type="caution">
    <text evidence="1">The sequence shown here is derived from an EMBL/GenBank/DDBJ whole genome shotgun (WGS) entry which is preliminary data.</text>
</comment>
<evidence type="ECO:0000313" key="3">
    <source>
        <dbReference type="Proteomes" id="UP000247702"/>
    </source>
</evidence>
<dbReference type="SMART" id="SM00671">
    <property type="entry name" value="SEL1"/>
    <property type="match status" value="7"/>
</dbReference>
<gene>
    <name evidence="2" type="ORF">RCL2_002236100</name>
    <name evidence="1" type="ORF">RclHR1_01300016</name>
</gene>
<reference evidence="2" key="2">
    <citation type="submission" date="2019-10" db="EMBL/GenBank/DDBJ databases">
        <title>Conservation and host-specific expression of non-tandemly repeated heterogenous ribosome RNA gene in arbuscular mycorrhizal fungi.</title>
        <authorList>
            <person name="Maeda T."/>
            <person name="Kobayashi Y."/>
            <person name="Nakagawa T."/>
            <person name="Ezawa T."/>
            <person name="Yamaguchi K."/>
            <person name="Bino T."/>
            <person name="Nishimoto Y."/>
            <person name="Shigenobu S."/>
            <person name="Kawaguchi M."/>
        </authorList>
    </citation>
    <scope>NUCLEOTIDE SEQUENCE</scope>
    <source>
        <strain evidence="2">HR1</strain>
    </source>
</reference>
<accession>A0A2Z6QPI7</accession>
<dbReference type="SUPFAM" id="SSF81901">
    <property type="entry name" value="HCP-like"/>
    <property type="match status" value="2"/>
</dbReference>
<dbReference type="Gene3D" id="1.25.40.10">
    <property type="entry name" value="Tetratricopeptide repeat domain"/>
    <property type="match status" value="2"/>
</dbReference>
<proteinExistence type="predicted"/>
<protein>
    <submittedName>
        <fullName evidence="2">Sel1-like repeat protein</fullName>
    </submittedName>
</protein>
<dbReference type="STRING" id="94130.A0A2Z6QPI7"/>
<sequence length="342" mass="39880">MTNNSQYVFYYSSLIGYFYQHGIGCEIDEDKALEIFSNAVNNNRKAKSSNLSFDQKNEIITCCNDDDIKKLNEIILQYFYSLFLYEDIILCRKASYKLHIKTAKRGDNVSQYYIGDCYFYGKSIERDLNKAVKWYSKSSKGGNIKAMYKLGGCYEYGDGIMRDKEEAFKLYLKSADGGYKDALYDVGNCYNYGNYTLKDDVRAFEFYLKAAEKGDSYCQYLVSNYYYDGKYIPRNEEKGFYWNREAAINGDVDAQYKLAEFYLNNSINKNENKAFRWYLKLAEDKGYLKANYLVAKCYRDGIGIDKNLEAAKNWIKKHESSRLFLQSINLNDFLNGSDIDLD</sequence>
<dbReference type="InterPro" id="IPR011990">
    <property type="entry name" value="TPR-like_helical_dom_sf"/>
</dbReference>
<dbReference type="PANTHER" id="PTHR43628">
    <property type="entry name" value="ACTIVATOR OF C KINASE PROTEIN 1-RELATED"/>
    <property type="match status" value="1"/>
</dbReference>
<name>A0A2Z6QPI7_9GLOM</name>
<dbReference type="Pfam" id="PF08238">
    <property type="entry name" value="Sel1"/>
    <property type="match status" value="7"/>
</dbReference>
<dbReference type="EMBL" id="BEXD01000336">
    <property type="protein sequence ID" value="GBB86631.1"/>
    <property type="molecule type" value="Genomic_DNA"/>
</dbReference>
<reference evidence="1 3" key="1">
    <citation type="submission" date="2017-11" db="EMBL/GenBank/DDBJ databases">
        <title>The genome of Rhizophagus clarus HR1 reveals common genetic basis of auxotrophy among arbuscular mycorrhizal fungi.</title>
        <authorList>
            <person name="Kobayashi Y."/>
        </authorList>
    </citation>
    <scope>NUCLEOTIDE SEQUENCE [LARGE SCALE GENOMIC DNA]</scope>
    <source>
        <strain evidence="1 3">HR1</strain>
    </source>
</reference>
<dbReference type="OrthoDB" id="2418412at2759"/>
<dbReference type="EMBL" id="BLAL01000244">
    <property type="protein sequence ID" value="GES95699.1"/>
    <property type="molecule type" value="Genomic_DNA"/>
</dbReference>
<organism evidence="1 3">
    <name type="scientific">Rhizophagus clarus</name>
    <dbReference type="NCBI Taxonomy" id="94130"/>
    <lineage>
        <taxon>Eukaryota</taxon>
        <taxon>Fungi</taxon>
        <taxon>Fungi incertae sedis</taxon>
        <taxon>Mucoromycota</taxon>
        <taxon>Glomeromycotina</taxon>
        <taxon>Glomeromycetes</taxon>
        <taxon>Glomerales</taxon>
        <taxon>Glomeraceae</taxon>
        <taxon>Rhizophagus</taxon>
    </lineage>
</organism>
<dbReference type="Proteomes" id="UP000615446">
    <property type="component" value="Unassembled WGS sequence"/>
</dbReference>
<keyword evidence="3" id="KW-1185">Reference proteome</keyword>